<reference evidence="4" key="1">
    <citation type="journal article" date="2023" name="Mol. Phylogenet. Evol.">
        <title>Genome-scale phylogeny and comparative genomics of the fungal order Sordariales.</title>
        <authorList>
            <person name="Hensen N."/>
            <person name="Bonometti L."/>
            <person name="Westerberg I."/>
            <person name="Brannstrom I.O."/>
            <person name="Guillou S."/>
            <person name="Cros-Aarteil S."/>
            <person name="Calhoun S."/>
            <person name="Haridas S."/>
            <person name="Kuo A."/>
            <person name="Mondo S."/>
            <person name="Pangilinan J."/>
            <person name="Riley R."/>
            <person name="LaButti K."/>
            <person name="Andreopoulos B."/>
            <person name="Lipzen A."/>
            <person name="Chen C."/>
            <person name="Yan M."/>
            <person name="Daum C."/>
            <person name="Ng V."/>
            <person name="Clum A."/>
            <person name="Steindorff A."/>
            <person name="Ohm R.A."/>
            <person name="Martin F."/>
            <person name="Silar P."/>
            <person name="Natvig D.O."/>
            <person name="Lalanne C."/>
            <person name="Gautier V."/>
            <person name="Ament-Velasquez S.L."/>
            <person name="Kruys A."/>
            <person name="Hutchinson M.I."/>
            <person name="Powell A.J."/>
            <person name="Barry K."/>
            <person name="Miller A.N."/>
            <person name="Grigoriev I.V."/>
            <person name="Debuchy R."/>
            <person name="Gladieux P."/>
            <person name="Hiltunen Thoren M."/>
            <person name="Johannesson H."/>
        </authorList>
    </citation>
    <scope>NUCLEOTIDE SEQUENCE [LARGE SCALE GENOMIC DNA]</scope>
    <source>
        <strain evidence="4">CBS 340.73</strain>
    </source>
</reference>
<feature type="chain" id="PRO_5043016008" evidence="2">
    <location>
        <begin position="26"/>
        <end position="333"/>
    </location>
</feature>
<dbReference type="EMBL" id="MU853754">
    <property type="protein sequence ID" value="KAK3945707.1"/>
    <property type="molecule type" value="Genomic_DNA"/>
</dbReference>
<protein>
    <submittedName>
        <fullName evidence="3">Uncharacterized protein</fullName>
    </submittedName>
</protein>
<feature type="region of interest" description="Disordered" evidence="1">
    <location>
        <begin position="243"/>
        <end position="280"/>
    </location>
</feature>
<evidence type="ECO:0000313" key="3">
    <source>
        <dbReference type="EMBL" id="KAK3945707.1"/>
    </source>
</evidence>
<evidence type="ECO:0000256" key="2">
    <source>
        <dbReference type="SAM" id="SignalP"/>
    </source>
</evidence>
<feature type="signal peptide" evidence="2">
    <location>
        <begin position="1"/>
        <end position="25"/>
    </location>
</feature>
<keyword evidence="2" id="KW-0732">Signal</keyword>
<organism evidence="3 4">
    <name type="scientific">Diplogelasinospora grovesii</name>
    <dbReference type="NCBI Taxonomy" id="303347"/>
    <lineage>
        <taxon>Eukaryota</taxon>
        <taxon>Fungi</taxon>
        <taxon>Dikarya</taxon>
        <taxon>Ascomycota</taxon>
        <taxon>Pezizomycotina</taxon>
        <taxon>Sordariomycetes</taxon>
        <taxon>Sordariomycetidae</taxon>
        <taxon>Sordariales</taxon>
        <taxon>Diplogelasinosporaceae</taxon>
        <taxon>Diplogelasinospora</taxon>
    </lineage>
</organism>
<sequence>MCLSQLFILLACLIATVMLPATTLAGNPYDEPYVVACDTRCHEYTCQDFGATCGNNGGLRTNVPDCYDYCYCRPKFRDHAVSPATPAANTTGAGAAKHDIAASLADNNHNNNYAMECSQYCYTLTCADMGANCSSTGVLQSNVEQCRKSCHCRHVNGQPIKSTSSAHGHKASPTAHVVAAKDVDTKDTAAALWLVRCSTAAVTLECIDHGTTCDAVGHLHASSNTCRRRCHCALRFDGERGINDGGVAPTPRDNSLTRRRAVASTPSSPTLGSDLSKRDEGDSGLCGSTVVSCVGVSTFICTTIYHTCCDSYGDLTSDSDKCLTWCTCNLNMG</sequence>
<dbReference type="AlphaFoldDB" id="A0AAN6S968"/>
<name>A0AAN6S968_9PEZI</name>
<evidence type="ECO:0000256" key="1">
    <source>
        <dbReference type="SAM" id="MobiDB-lite"/>
    </source>
</evidence>
<keyword evidence="4" id="KW-1185">Reference proteome</keyword>
<comment type="caution">
    <text evidence="3">The sequence shown here is derived from an EMBL/GenBank/DDBJ whole genome shotgun (WGS) entry which is preliminary data.</text>
</comment>
<evidence type="ECO:0000313" key="4">
    <source>
        <dbReference type="Proteomes" id="UP001303473"/>
    </source>
</evidence>
<gene>
    <name evidence="3" type="ORF">QBC46DRAFT_403382</name>
</gene>
<feature type="compositionally biased region" description="Polar residues" evidence="1">
    <location>
        <begin position="264"/>
        <end position="273"/>
    </location>
</feature>
<proteinExistence type="predicted"/>
<dbReference type="Proteomes" id="UP001303473">
    <property type="component" value="Unassembled WGS sequence"/>
</dbReference>
<accession>A0AAN6S968</accession>